<dbReference type="InterPro" id="IPR032466">
    <property type="entry name" value="Metal_Hydrolase"/>
</dbReference>
<dbReference type="Pfam" id="PF13382">
    <property type="entry name" value="Adenine_deam_C"/>
    <property type="match status" value="1"/>
</dbReference>
<dbReference type="InterPro" id="IPR011059">
    <property type="entry name" value="Metal-dep_hydrolase_composite"/>
</dbReference>
<dbReference type="Pfam" id="PF01979">
    <property type="entry name" value="Amidohydro_1"/>
    <property type="match status" value="1"/>
</dbReference>
<organism evidence="7 8">
    <name type="scientific">Schinkia azotoformans MEV2011</name>
    <dbReference type="NCBI Taxonomy" id="1348973"/>
    <lineage>
        <taxon>Bacteria</taxon>
        <taxon>Bacillati</taxon>
        <taxon>Bacillota</taxon>
        <taxon>Bacilli</taxon>
        <taxon>Bacillales</taxon>
        <taxon>Bacillaceae</taxon>
        <taxon>Calidifontibacillus/Schinkia group</taxon>
        <taxon>Schinkia</taxon>
    </lineage>
</organism>
<dbReference type="PANTHER" id="PTHR11113">
    <property type="entry name" value="N-ACETYLGLUCOSAMINE-6-PHOSPHATE DEACETYLASE"/>
    <property type="match status" value="1"/>
</dbReference>
<dbReference type="SUPFAM" id="SSF51338">
    <property type="entry name" value="Composite domain of metallo-dependent hydrolases"/>
    <property type="match status" value="1"/>
</dbReference>
<dbReference type="RefSeq" id="WP_202594824.1">
    <property type="nucleotide sequence ID" value="NZ_JJRY01000031.1"/>
</dbReference>
<evidence type="ECO:0000259" key="6">
    <source>
        <dbReference type="Pfam" id="PF13382"/>
    </source>
</evidence>
<dbReference type="InterPro" id="IPR006680">
    <property type="entry name" value="Amidohydro-rel"/>
</dbReference>
<keyword evidence="3 7" id="KW-0378">Hydrolase</keyword>
<name>A0A072NSR3_SCHAZ</name>
<sequence>MPDRYRWRTKLIREQIAILNGKKSPSIVLKNATYLNQALRKWLKANIWIYEDRIVYVGSDLPEIYEQTEFVDCENKFVVPGYIEPHVHPFQLYNPLTFAQYASQTGTTTLINDNLMLVLMLPKKKAFSLIDELNCLPSSMYWWCRYDPQTEIPGEEQIFSPENIKEWLEHDLVMQGGELTSWPKVLDGDDLLLHWMQETKRLRKPIEGHLPGASEKTLTKMRLMGVDCDHESMTGEDVLMRLTQGYTTSLRYSSIRPDLPKILEEILELGIDNFDRLTFTTDGSPPAFYKDGVLDKMIKIAIDKGIPEIDAYNMATYNVAKHYDLDHVHGMIGPGRIAHLNILDDIRNPSPVSVIAKGKWVRRDGKPIVNVSEFPWDKYSLEPLKIDWELTADDLQFSMPFGMEMINSVITKPYSIGFDVSVDELPMDHDESFLMLVDKNGKWRINTVIKGFANKVCGFASSYSNTGDIVLIGKNKKDMLTAFNRMKEIGGGLVLVENGEIIHEIELKLNGIMSSKNLEQLIKEENTLFALLKERGYKFVDPVYTLLFLSSTHLPYIRVTPQGIFDVMKKTILFPSIMR</sequence>
<accession>A0A072NSR3</accession>
<proteinExistence type="inferred from homology"/>
<evidence type="ECO:0000313" key="8">
    <source>
        <dbReference type="Proteomes" id="UP000027936"/>
    </source>
</evidence>
<evidence type="ECO:0000256" key="4">
    <source>
        <dbReference type="ARBA" id="ARBA00047720"/>
    </source>
</evidence>
<dbReference type="InterPro" id="IPR026912">
    <property type="entry name" value="Adenine_deam_C"/>
</dbReference>
<dbReference type="Gene3D" id="3.20.20.140">
    <property type="entry name" value="Metal-dependent hydrolases"/>
    <property type="match status" value="1"/>
</dbReference>
<dbReference type="Proteomes" id="UP000027936">
    <property type="component" value="Unassembled WGS sequence"/>
</dbReference>
<feature type="domain" description="Amidohydrolase-related" evidence="5">
    <location>
        <begin position="77"/>
        <end position="361"/>
    </location>
</feature>
<evidence type="ECO:0000256" key="2">
    <source>
        <dbReference type="ARBA" id="ARBA00012782"/>
    </source>
</evidence>
<dbReference type="PATRIC" id="fig|1348973.3.peg.4428"/>
<evidence type="ECO:0000256" key="1">
    <source>
        <dbReference type="ARBA" id="ARBA00006773"/>
    </source>
</evidence>
<comment type="similarity">
    <text evidence="1">Belongs to the metallo-dependent hydrolases superfamily. Adenine deaminase family.</text>
</comment>
<evidence type="ECO:0000313" key="7">
    <source>
        <dbReference type="EMBL" id="KEF36255.1"/>
    </source>
</evidence>
<dbReference type="SUPFAM" id="SSF51556">
    <property type="entry name" value="Metallo-dependent hydrolases"/>
    <property type="match status" value="1"/>
</dbReference>
<evidence type="ECO:0000259" key="5">
    <source>
        <dbReference type="Pfam" id="PF01979"/>
    </source>
</evidence>
<dbReference type="Gene3D" id="2.30.40.10">
    <property type="entry name" value="Urease, subunit C, domain 1"/>
    <property type="match status" value="1"/>
</dbReference>
<feature type="domain" description="Adenine deaminase C-terminal" evidence="6">
    <location>
        <begin position="409"/>
        <end position="570"/>
    </location>
</feature>
<dbReference type="EMBL" id="JJRY01000031">
    <property type="protein sequence ID" value="KEF36255.1"/>
    <property type="molecule type" value="Genomic_DNA"/>
</dbReference>
<dbReference type="PANTHER" id="PTHR11113:SF6">
    <property type="entry name" value="ADENINE DEAMINASE YERA-RELATED"/>
    <property type="match status" value="1"/>
</dbReference>
<reference evidence="7 8" key="1">
    <citation type="submission" date="2014-04" db="EMBL/GenBank/DDBJ databases">
        <title>Draft genome sequence of Bacillus azotoformans MEV2011, a (co-) denitrifying strain unable to grow in the presence of oxygen.</title>
        <authorList>
            <person name="Nielsen M."/>
            <person name="Schreiber L."/>
            <person name="Finster K."/>
            <person name="Schramm A."/>
        </authorList>
    </citation>
    <scope>NUCLEOTIDE SEQUENCE [LARGE SCALE GENOMIC DNA]</scope>
    <source>
        <strain evidence="7 8">MEV2011</strain>
    </source>
</reference>
<gene>
    <name evidence="7" type="ORF">M670_04562</name>
</gene>
<dbReference type="AlphaFoldDB" id="A0A072NSR3"/>
<comment type="catalytic activity">
    <reaction evidence="4">
        <text>adenine + H2O + H(+) = hypoxanthine + NH4(+)</text>
        <dbReference type="Rhea" id="RHEA:23688"/>
        <dbReference type="ChEBI" id="CHEBI:15377"/>
        <dbReference type="ChEBI" id="CHEBI:15378"/>
        <dbReference type="ChEBI" id="CHEBI:16708"/>
        <dbReference type="ChEBI" id="CHEBI:17368"/>
        <dbReference type="ChEBI" id="CHEBI:28938"/>
        <dbReference type="EC" id="3.5.4.2"/>
    </reaction>
</comment>
<protein>
    <recommendedName>
        <fullName evidence="2">adenine deaminase</fullName>
        <ecNumber evidence="2">3.5.4.2</ecNumber>
    </recommendedName>
</protein>
<dbReference type="EC" id="3.5.4.2" evidence="2"/>
<dbReference type="GO" id="GO:0000034">
    <property type="term" value="F:adenine deaminase activity"/>
    <property type="evidence" value="ECO:0007669"/>
    <property type="project" value="UniProtKB-EC"/>
</dbReference>
<evidence type="ECO:0000256" key="3">
    <source>
        <dbReference type="ARBA" id="ARBA00022801"/>
    </source>
</evidence>
<comment type="caution">
    <text evidence="7">The sequence shown here is derived from an EMBL/GenBank/DDBJ whole genome shotgun (WGS) entry which is preliminary data.</text>
</comment>